<dbReference type="AlphaFoldDB" id="A0A7X6DP80"/>
<protein>
    <recommendedName>
        <fullName evidence="10">Curli production assembly/transport component CsgG</fullName>
    </recommendedName>
</protein>
<keyword evidence="5" id="KW-0449">Lipoprotein</keyword>
<evidence type="ECO:0000256" key="5">
    <source>
        <dbReference type="ARBA" id="ARBA00023288"/>
    </source>
</evidence>
<evidence type="ECO:0000313" key="8">
    <source>
        <dbReference type="EMBL" id="NKE70747.1"/>
    </source>
</evidence>
<keyword evidence="9" id="KW-1185">Reference proteome</keyword>
<dbReference type="Gene3D" id="3.40.50.10610">
    <property type="entry name" value="ABC-type transport auxiliary lipoprotein component"/>
    <property type="match status" value="1"/>
</dbReference>
<keyword evidence="3" id="KW-0472">Membrane</keyword>
<dbReference type="GO" id="GO:0030288">
    <property type="term" value="C:outer membrane-bounded periplasmic space"/>
    <property type="evidence" value="ECO:0007669"/>
    <property type="project" value="InterPro"/>
</dbReference>
<dbReference type="InterPro" id="IPR038165">
    <property type="entry name" value="FlgT_C_sf"/>
</dbReference>
<dbReference type="Proteomes" id="UP000534783">
    <property type="component" value="Unassembled WGS sequence"/>
</dbReference>
<feature type="chain" id="PRO_5031348624" description="Curli production assembly/transport component CsgG" evidence="7">
    <location>
        <begin position="41"/>
        <end position="366"/>
    </location>
</feature>
<evidence type="ECO:0000256" key="1">
    <source>
        <dbReference type="ARBA" id="ARBA00022475"/>
    </source>
</evidence>
<evidence type="ECO:0000313" key="9">
    <source>
        <dbReference type="Proteomes" id="UP000534783"/>
    </source>
</evidence>
<evidence type="ECO:0000256" key="6">
    <source>
        <dbReference type="SAM" id="MobiDB-lite"/>
    </source>
</evidence>
<evidence type="ECO:0000256" key="7">
    <source>
        <dbReference type="SAM" id="SignalP"/>
    </source>
</evidence>
<dbReference type="PANTHER" id="PTHR41164">
    <property type="entry name" value="CURLI PRODUCTION ASSEMBLY/TRANSPORT COMPONENT CSGG"/>
    <property type="match status" value="1"/>
</dbReference>
<keyword evidence="2 7" id="KW-0732">Signal</keyword>
<comment type="caution">
    <text evidence="8">The sequence shown here is derived from an EMBL/GenBank/DDBJ whole genome shotgun (WGS) entry which is preliminary data.</text>
</comment>
<feature type="region of interest" description="Disordered" evidence="6">
    <location>
        <begin position="329"/>
        <end position="352"/>
    </location>
</feature>
<dbReference type="EMBL" id="VTOW01000001">
    <property type="protein sequence ID" value="NKE70747.1"/>
    <property type="molecule type" value="Genomic_DNA"/>
</dbReference>
<evidence type="ECO:0000256" key="4">
    <source>
        <dbReference type="ARBA" id="ARBA00023139"/>
    </source>
</evidence>
<dbReference type="PANTHER" id="PTHR41164:SF1">
    <property type="entry name" value="CURLI PRODUCTION ASSEMBLY_TRANSPORT COMPONENT CSGG"/>
    <property type="match status" value="1"/>
</dbReference>
<dbReference type="Pfam" id="PF03783">
    <property type="entry name" value="CsgG"/>
    <property type="match status" value="1"/>
</dbReference>
<evidence type="ECO:0000256" key="3">
    <source>
        <dbReference type="ARBA" id="ARBA00023136"/>
    </source>
</evidence>
<dbReference type="Gene3D" id="2.40.10.410">
    <property type="entry name" value="FlgT, C-terminal domain"/>
    <property type="match status" value="1"/>
</dbReference>
<keyword evidence="1" id="KW-1003">Cell membrane</keyword>
<evidence type="ECO:0008006" key="10">
    <source>
        <dbReference type="Google" id="ProtNLM"/>
    </source>
</evidence>
<proteinExistence type="predicted"/>
<evidence type="ECO:0000256" key="2">
    <source>
        <dbReference type="ARBA" id="ARBA00022729"/>
    </source>
</evidence>
<reference evidence="8 9" key="1">
    <citation type="journal article" date="2020" name="Nature">
        <title>Bacterial chemolithoautotrophy via manganese oxidation.</title>
        <authorList>
            <person name="Yu H."/>
            <person name="Leadbetter J.R."/>
        </authorList>
    </citation>
    <scope>NUCLEOTIDE SEQUENCE [LARGE SCALE GENOMIC DNA]</scope>
    <source>
        <strain evidence="8 9">Mn-1</strain>
    </source>
</reference>
<organism evidence="8 9">
    <name type="scientific">Candidatus Manganitrophus noduliformans</name>
    <dbReference type="NCBI Taxonomy" id="2606439"/>
    <lineage>
        <taxon>Bacteria</taxon>
        <taxon>Pseudomonadati</taxon>
        <taxon>Nitrospirota</taxon>
        <taxon>Nitrospiria</taxon>
        <taxon>Candidatus Troglogloeales</taxon>
        <taxon>Candidatus Manganitrophaceae</taxon>
        <taxon>Candidatus Manganitrophus</taxon>
    </lineage>
</organism>
<feature type="signal peptide" evidence="7">
    <location>
        <begin position="1"/>
        <end position="40"/>
    </location>
</feature>
<name>A0A7X6DP80_9BACT</name>
<gene>
    <name evidence="8" type="ORF">MNODULE_08350</name>
</gene>
<keyword evidence="4" id="KW-0564">Palmitate</keyword>
<dbReference type="InterPro" id="IPR005534">
    <property type="entry name" value="Curli_assmbl/transp-comp_CsgG"/>
</dbReference>
<accession>A0A7X6DP80</accession>
<sequence>MLGAKAFPKGEIIMKTRYHFKSFVIALLCSLSLGLPPAWAEPIAAGPAGKVRVAVARFGATDRFAQVYGGWDIGGGLAAQVVTELINTGKVVVVERAILSQIMREQELSASKLVTKETAAQVGQLLGVDYLIVGEVTEFEQKAVGAGGRAGFFTWLFPKASAEFTAAHVAIDLRIIDTSTGEILHSYRSEGRAWEKAIAVDLNFPTLTFGGDAFHKTPLGKATRQTIQDSLGFIIGAVQERLRTHSTGLGKVIHLEENLVYINAGANAQVHVGDRLSLFSVKKVLTDPETNQVVGVIENPIGELAVVFVSEKFSKARVLGNTLPHKGDIVRFSDKSPRPGMNGEGPSPYGDVKGLAVAKSGYPILD</sequence>